<feature type="transmembrane region" description="Helical" evidence="6">
    <location>
        <begin position="77"/>
        <end position="98"/>
    </location>
</feature>
<evidence type="ECO:0000256" key="4">
    <source>
        <dbReference type="ARBA" id="ARBA00023136"/>
    </source>
</evidence>
<evidence type="ECO:0000256" key="2">
    <source>
        <dbReference type="ARBA" id="ARBA00022692"/>
    </source>
</evidence>
<dbReference type="VEuPathDB" id="FungiDB:Bcin10g04970"/>
<reference evidence="8 9" key="3">
    <citation type="journal article" date="2017" name="Mol. Plant Pathol.">
        <title>A gapless genome sequence of the fungus Botrytis cinerea.</title>
        <authorList>
            <person name="Van Kan J.A."/>
            <person name="Stassen J.H."/>
            <person name="Mosbach A."/>
            <person name="Van Der Lee T.A."/>
            <person name="Faino L."/>
            <person name="Farmer A.D."/>
            <person name="Papasotiriou D.G."/>
            <person name="Zhou S."/>
            <person name="Seidl M.F."/>
            <person name="Cottam E."/>
            <person name="Edel D."/>
            <person name="Hahn M."/>
            <person name="Schwartz D.C."/>
            <person name="Dietrich R.A."/>
            <person name="Widdison S."/>
            <person name="Scalliet G."/>
        </authorList>
    </citation>
    <scope>NUCLEOTIDE SEQUENCE [LARGE SCALE GENOMIC DNA]</scope>
    <source>
        <strain evidence="8 9">B05.10</strain>
    </source>
</reference>
<dbReference type="InterPro" id="IPR008253">
    <property type="entry name" value="Marvel"/>
</dbReference>
<evidence type="ECO:0000313" key="8">
    <source>
        <dbReference type="EMBL" id="ATZ54498.1"/>
    </source>
</evidence>
<name>A0A384JVD1_BOTFB</name>
<dbReference type="GeneID" id="5438009"/>
<gene>
    <name evidence="8" type="ORF">BCIN_10g04970</name>
</gene>
<reference evidence="8 9" key="2">
    <citation type="journal article" date="2012" name="Eukaryot. Cell">
        <title>Genome update of Botrytis cinerea strains B05.10 and T4.</title>
        <authorList>
            <person name="Staats M."/>
            <person name="van Kan J.A."/>
        </authorList>
    </citation>
    <scope>NUCLEOTIDE SEQUENCE [LARGE SCALE GENOMIC DNA]</scope>
    <source>
        <strain evidence="8 9">B05.10</strain>
    </source>
</reference>
<evidence type="ECO:0000259" key="7">
    <source>
        <dbReference type="Pfam" id="PF01284"/>
    </source>
</evidence>
<feature type="domain" description="MARVEL" evidence="7">
    <location>
        <begin position="16"/>
        <end position="161"/>
    </location>
</feature>
<dbReference type="RefSeq" id="XP_001557360.1">
    <property type="nucleotide sequence ID" value="XM_001557310.2"/>
</dbReference>
<comment type="subcellular location">
    <subcellularLocation>
        <location evidence="1">Membrane</location>
        <topology evidence="1">Multi-pass membrane protein</topology>
    </subcellularLocation>
</comment>
<keyword evidence="4 6" id="KW-0472">Membrane</keyword>
<dbReference type="GO" id="GO:0016020">
    <property type="term" value="C:membrane"/>
    <property type="evidence" value="ECO:0007669"/>
    <property type="project" value="UniProtKB-SubCell"/>
</dbReference>
<dbReference type="KEGG" id="bfu:BCIN_10g04970"/>
<dbReference type="PANTHER" id="PTHR37451:SF4">
    <property type="entry name" value="MARVEL DOMAIN-CONTAINING PROTEIN"/>
    <property type="match status" value="1"/>
</dbReference>
<sequence>MTVANKTHIPGARNALLGLRIAQLVLAVVILGLSSYGVYWLVYDGDSLTLASAAISIVICVYVIVASTGAPVMYNYWAILGLDILAVILWVVSFPILASQIANAITVEDTCYTYYDGYCYYKHKRGLEKRAETTWETYKNVMIATSALAGIEFVLFVITLVILGVNLHRHRRAGGHCQPGAAAPRQIDLEGKQQRNVTAPVDQSEPEVYNPPAAHH</sequence>
<accession>A0A384JVD1</accession>
<feature type="region of interest" description="Disordered" evidence="5">
    <location>
        <begin position="194"/>
        <end position="216"/>
    </location>
</feature>
<evidence type="ECO:0000313" key="9">
    <source>
        <dbReference type="Proteomes" id="UP000001798"/>
    </source>
</evidence>
<dbReference type="PANTHER" id="PTHR37451">
    <property type="entry name" value="MARVEL DOMAIN"/>
    <property type="match status" value="1"/>
</dbReference>
<evidence type="ECO:0000256" key="5">
    <source>
        <dbReference type="SAM" id="MobiDB-lite"/>
    </source>
</evidence>
<keyword evidence="9" id="KW-1185">Reference proteome</keyword>
<feature type="transmembrane region" description="Helical" evidence="6">
    <location>
        <begin position="21"/>
        <end position="42"/>
    </location>
</feature>
<proteinExistence type="predicted"/>
<dbReference type="AlphaFoldDB" id="A0A384JVD1"/>
<organism evidence="8 9">
    <name type="scientific">Botryotinia fuckeliana (strain B05.10)</name>
    <name type="common">Noble rot fungus</name>
    <name type="synonym">Botrytis cinerea</name>
    <dbReference type="NCBI Taxonomy" id="332648"/>
    <lineage>
        <taxon>Eukaryota</taxon>
        <taxon>Fungi</taxon>
        <taxon>Dikarya</taxon>
        <taxon>Ascomycota</taxon>
        <taxon>Pezizomycotina</taxon>
        <taxon>Leotiomycetes</taxon>
        <taxon>Helotiales</taxon>
        <taxon>Sclerotiniaceae</taxon>
        <taxon>Botrytis</taxon>
    </lineage>
</organism>
<reference evidence="8 9" key="1">
    <citation type="journal article" date="2011" name="PLoS Genet.">
        <title>Genomic analysis of the necrotrophic fungal pathogens Sclerotinia sclerotiorum and Botrytis cinerea.</title>
        <authorList>
            <person name="Amselem J."/>
            <person name="Cuomo C.A."/>
            <person name="van Kan J.A."/>
            <person name="Viaud M."/>
            <person name="Benito E.P."/>
            <person name="Couloux A."/>
            <person name="Coutinho P.M."/>
            <person name="de Vries R.P."/>
            <person name="Dyer P.S."/>
            <person name="Fillinger S."/>
            <person name="Fournier E."/>
            <person name="Gout L."/>
            <person name="Hahn M."/>
            <person name="Kohn L."/>
            <person name="Lapalu N."/>
            <person name="Plummer K.M."/>
            <person name="Pradier J.M."/>
            <person name="Quevillon E."/>
            <person name="Sharon A."/>
            <person name="Simon A."/>
            <person name="ten Have A."/>
            <person name="Tudzynski B."/>
            <person name="Tudzynski P."/>
            <person name="Wincker P."/>
            <person name="Andrew M."/>
            <person name="Anthouard V."/>
            <person name="Beever R.E."/>
            <person name="Beffa R."/>
            <person name="Benoit I."/>
            <person name="Bouzid O."/>
            <person name="Brault B."/>
            <person name="Chen Z."/>
            <person name="Choquer M."/>
            <person name="Collemare J."/>
            <person name="Cotton P."/>
            <person name="Danchin E.G."/>
            <person name="Da Silva C."/>
            <person name="Gautier A."/>
            <person name="Giraud C."/>
            <person name="Giraud T."/>
            <person name="Gonzalez C."/>
            <person name="Grossetete S."/>
            <person name="Guldener U."/>
            <person name="Henrissat B."/>
            <person name="Howlett B.J."/>
            <person name="Kodira C."/>
            <person name="Kretschmer M."/>
            <person name="Lappartient A."/>
            <person name="Leroch M."/>
            <person name="Levis C."/>
            <person name="Mauceli E."/>
            <person name="Neuveglise C."/>
            <person name="Oeser B."/>
            <person name="Pearson M."/>
            <person name="Poulain J."/>
            <person name="Poussereau N."/>
            <person name="Quesneville H."/>
            <person name="Rascle C."/>
            <person name="Schumacher J."/>
            <person name="Segurens B."/>
            <person name="Sexton A."/>
            <person name="Silva E."/>
            <person name="Sirven C."/>
            <person name="Soanes D.M."/>
            <person name="Talbot N.J."/>
            <person name="Templeton M."/>
            <person name="Yandava C."/>
            <person name="Yarden O."/>
            <person name="Zeng Q."/>
            <person name="Rollins J.A."/>
            <person name="Lebrun M.H."/>
            <person name="Dickman M."/>
        </authorList>
    </citation>
    <scope>NUCLEOTIDE SEQUENCE [LARGE SCALE GENOMIC DNA]</scope>
    <source>
        <strain evidence="8 9">B05.10</strain>
    </source>
</reference>
<dbReference type="EMBL" id="CP009814">
    <property type="protein sequence ID" value="ATZ54498.1"/>
    <property type="molecule type" value="Genomic_DNA"/>
</dbReference>
<dbReference type="Pfam" id="PF01284">
    <property type="entry name" value="MARVEL"/>
    <property type="match status" value="1"/>
</dbReference>
<dbReference type="OrthoDB" id="5325022at2759"/>
<feature type="transmembrane region" description="Helical" evidence="6">
    <location>
        <begin position="141"/>
        <end position="163"/>
    </location>
</feature>
<dbReference type="OMA" id="KAYNYWA"/>
<dbReference type="Proteomes" id="UP000001798">
    <property type="component" value="Chromosome 10"/>
</dbReference>
<evidence type="ECO:0000256" key="1">
    <source>
        <dbReference type="ARBA" id="ARBA00004141"/>
    </source>
</evidence>
<keyword evidence="3 6" id="KW-1133">Transmembrane helix</keyword>
<protein>
    <recommendedName>
        <fullName evidence="7">MARVEL domain-containing protein</fullName>
    </recommendedName>
</protein>
<evidence type="ECO:0000256" key="6">
    <source>
        <dbReference type="SAM" id="Phobius"/>
    </source>
</evidence>
<evidence type="ECO:0000256" key="3">
    <source>
        <dbReference type="ARBA" id="ARBA00022989"/>
    </source>
</evidence>
<feature type="transmembrane region" description="Helical" evidence="6">
    <location>
        <begin position="48"/>
        <end position="65"/>
    </location>
</feature>
<keyword evidence="2 6" id="KW-0812">Transmembrane</keyword>